<gene>
    <name evidence="1" type="ORF">E8A74_09205</name>
</gene>
<keyword evidence="2" id="KW-1185">Reference proteome</keyword>
<dbReference type="Proteomes" id="UP000309215">
    <property type="component" value="Unassembled WGS sequence"/>
</dbReference>
<dbReference type="RefSeq" id="WP_136928583.1">
    <property type="nucleotide sequence ID" value="NZ_SSMQ01000007.1"/>
</dbReference>
<evidence type="ECO:0000313" key="1">
    <source>
        <dbReference type="EMBL" id="TKD10183.1"/>
    </source>
</evidence>
<dbReference type="EMBL" id="SSMQ01000007">
    <property type="protein sequence ID" value="TKD10183.1"/>
    <property type="molecule type" value="Genomic_DNA"/>
</dbReference>
<dbReference type="PROSITE" id="PS51257">
    <property type="entry name" value="PROKAR_LIPOPROTEIN"/>
    <property type="match status" value="1"/>
</dbReference>
<protein>
    <submittedName>
        <fullName evidence="1">Uncharacterized protein</fullName>
    </submittedName>
</protein>
<organism evidence="1 2">
    <name type="scientific">Polyangium fumosum</name>
    <dbReference type="NCBI Taxonomy" id="889272"/>
    <lineage>
        <taxon>Bacteria</taxon>
        <taxon>Pseudomonadati</taxon>
        <taxon>Myxococcota</taxon>
        <taxon>Polyangia</taxon>
        <taxon>Polyangiales</taxon>
        <taxon>Polyangiaceae</taxon>
        <taxon>Polyangium</taxon>
    </lineage>
</organism>
<comment type="caution">
    <text evidence="1">The sequence shown here is derived from an EMBL/GenBank/DDBJ whole genome shotgun (WGS) entry which is preliminary data.</text>
</comment>
<name>A0A4U1JFW6_9BACT</name>
<evidence type="ECO:0000313" key="2">
    <source>
        <dbReference type="Proteomes" id="UP000309215"/>
    </source>
</evidence>
<reference evidence="1 2" key="1">
    <citation type="submission" date="2019-04" db="EMBL/GenBank/DDBJ databases">
        <authorList>
            <person name="Li Y."/>
            <person name="Wang J."/>
        </authorList>
    </citation>
    <scope>NUCLEOTIDE SEQUENCE [LARGE SCALE GENOMIC DNA]</scope>
    <source>
        <strain evidence="1 2">DSM 14668</strain>
    </source>
</reference>
<proteinExistence type="predicted"/>
<sequence>MRTAFLLITAVVLGACARTESPVVTVEKGKVARINGCHVLLDEAYEAYGASRAPRALMHFACGVPESALGEKEWWGQSHQPPGFTIDVGDCMPLDNTYYCLESVVDAASATFRATYKKPTHPLGNLERIP</sequence>
<accession>A0A4U1JFW6</accession>
<dbReference type="AlphaFoldDB" id="A0A4U1JFW6"/>